<comment type="subunit">
    <text evidence="5">Supercomplex made of cofactors A to E. Cofactors A and D function by capturing and stabilizing tubulin in a quasi-native conformation. Cofactor E binds to the cofactor D-tubulin complex; interaction with cofactor C then causes the release of tubulin polypeptides that are committed to the native state.</text>
</comment>
<dbReference type="Proteomes" id="UP000298390">
    <property type="component" value="Unassembled WGS sequence"/>
</dbReference>
<protein>
    <recommendedName>
        <fullName evidence="6">C-CAP/cofactor C-like domain-containing protein</fullName>
    </recommendedName>
</protein>
<keyword evidence="4" id="KW-0007">Acetylation</keyword>
<dbReference type="EMBL" id="SEKV01000140">
    <property type="protein sequence ID" value="TFY63127.1"/>
    <property type="molecule type" value="Genomic_DNA"/>
</dbReference>
<comment type="similarity">
    <text evidence="2">Belongs to the TBCC family.</text>
</comment>
<accession>A0A4Y9YNA2</accession>
<dbReference type="PROSITE" id="PS51329">
    <property type="entry name" value="C_CAP_COFACTOR_C"/>
    <property type="match status" value="1"/>
</dbReference>
<comment type="caution">
    <text evidence="7">The sequence shown here is derived from an EMBL/GenBank/DDBJ whole genome shotgun (WGS) entry which is preliminary data.</text>
</comment>
<gene>
    <name evidence="7" type="ORF">EVJ58_g3433</name>
</gene>
<dbReference type="Pfam" id="PF07986">
    <property type="entry name" value="TBCC"/>
    <property type="match status" value="1"/>
</dbReference>
<dbReference type="InterPro" id="IPR031925">
    <property type="entry name" value="TBCC_N"/>
</dbReference>
<name>A0A4Y9YNA2_9APHY</name>
<dbReference type="InterPro" id="IPR012945">
    <property type="entry name" value="Tubulin-bd_cofactor_C_dom"/>
</dbReference>
<comment type="subcellular location">
    <subcellularLocation>
        <location evidence="1">Cytoplasm</location>
    </subcellularLocation>
</comment>
<evidence type="ECO:0000256" key="3">
    <source>
        <dbReference type="ARBA" id="ARBA00022490"/>
    </source>
</evidence>
<dbReference type="InterPro" id="IPR038397">
    <property type="entry name" value="TBCC_N_sf"/>
</dbReference>
<evidence type="ECO:0000313" key="8">
    <source>
        <dbReference type="Proteomes" id="UP000298390"/>
    </source>
</evidence>
<dbReference type="GO" id="GO:0005737">
    <property type="term" value="C:cytoplasm"/>
    <property type="evidence" value="ECO:0007669"/>
    <property type="project" value="UniProtKB-SubCell"/>
</dbReference>
<feature type="domain" description="C-CAP/cofactor C-like" evidence="6">
    <location>
        <begin position="82"/>
        <end position="259"/>
    </location>
</feature>
<proteinExistence type="inferred from homology"/>
<dbReference type="Gene3D" id="1.20.58.1250">
    <property type="entry name" value="Tubulin Binding Cofactor C, N-terminal domain"/>
    <property type="match status" value="1"/>
</dbReference>
<dbReference type="InterPro" id="IPR016098">
    <property type="entry name" value="CAP/MinC_C"/>
</dbReference>
<dbReference type="Gene3D" id="2.160.20.70">
    <property type="match status" value="1"/>
</dbReference>
<dbReference type="InterPro" id="IPR017901">
    <property type="entry name" value="C-CAP_CF_C-like"/>
</dbReference>
<evidence type="ECO:0000256" key="2">
    <source>
        <dbReference type="ARBA" id="ARBA00008848"/>
    </source>
</evidence>
<dbReference type="STRING" id="34475.A0A4Y9YNA2"/>
<dbReference type="PANTHER" id="PTHR15139">
    <property type="entry name" value="TUBULIN FOLDING COFACTOR C"/>
    <property type="match status" value="1"/>
</dbReference>
<evidence type="ECO:0000256" key="5">
    <source>
        <dbReference type="ARBA" id="ARBA00026055"/>
    </source>
</evidence>
<dbReference type="InterPro" id="IPR027684">
    <property type="entry name" value="TBCC"/>
</dbReference>
<evidence type="ECO:0000256" key="1">
    <source>
        <dbReference type="ARBA" id="ARBA00004496"/>
    </source>
</evidence>
<evidence type="ECO:0000259" key="6">
    <source>
        <dbReference type="PROSITE" id="PS51329"/>
    </source>
</evidence>
<dbReference type="GO" id="GO:0007021">
    <property type="term" value="P:tubulin complex assembly"/>
    <property type="evidence" value="ECO:0007669"/>
    <property type="project" value="TreeGrafter"/>
</dbReference>
<dbReference type="PANTHER" id="PTHR15139:SF0">
    <property type="entry name" value="TUBULIN-SPECIFIC CHAPERONE C"/>
    <property type="match status" value="1"/>
</dbReference>
<evidence type="ECO:0000313" key="7">
    <source>
        <dbReference type="EMBL" id="TFY63127.1"/>
    </source>
</evidence>
<sequence length="300" mass="32801">MSGLSAGSADSKAVQQLSTDFAKLRKELTDATNFLPPYNQRQCELQLKEVEGSLEKLRTAAAPKPKFAFKRKAVPSVQSPLPTASPASRDAPEKAVVVTSSNATPSTGVTISGRSHEFIDLSSLPPSVSATDLIISDLDHCVLYMLPRPGLEDDTARDVRITALHARNVRNSVLIMPMIEGSALLHDVSQCVLALGCHQYRMHTSTQTDVYISLASNPVIEHCKEIRFANYPRFLQRAGDEYPSTLTVQDFSHIRPTPSPNWSILPEDAVSPEEHWPKPGVADNIDVDLVLQLLLPSSRG</sequence>
<dbReference type="GO" id="GO:0007023">
    <property type="term" value="P:post-chaperonin tubulin folding pathway"/>
    <property type="evidence" value="ECO:0007669"/>
    <property type="project" value="InterPro"/>
</dbReference>
<dbReference type="AlphaFoldDB" id="A0A4Y9YNA2"/>
<dbReference type="GO" id="GO:0015631">
    <property type="term" value="F:tubulin binding"/>
    <property type="evidence" value="ECO:0007669"/>
    <property type="project" value="InterPro"/>
</dbReference>
<evidence type="ECO:0000256" key="4">
    <source>
        <dbReference type="ARBA" id="ARBA00022990"/>
    </source>
</evidence>
<reference evidence="7 8" key="1">
    <citation type="submission" date="2019-01" db="EMBL/GenBank/DDBJ databases">
        <title>Genome sequencing of the rare red list fungi Fomitopsis rosea.</title>
        <authorList>
            <person name="Buettner E."/>
            <person name="Kellner H."/>
        </authorList>
    </citation>
    <scope>NUCLEOTIDE SEQUENCE [LARGE SCALE GENOMIC DNA]</scope>
    <source>
        <strain evidence="7 8">DSM 105464</strain>
    </source>
</reference>
<keyword evidence="3" id="KW-0963">Cytoplasm</keyword>
<dbReference type="Pfam" id="PF16752">
    <property type="entry name" value="TBCC_N"/>
    <property type="match status" value="1"/>
</dbReference>
<organism evidence="7 8">
    <name type="scientific">Rhodofomes roseus</name>
    <dbReference type="NCBI Taxonomy" id="34475"/>
    <lineage>
        <taxon>Eukaryota</taxon>
        <taxon>Fungi</taxon>
        <taxon>Dikarya</taxon>
        <taxon>Basidiomycota</taxon>
        <taxon>Agaricomycotina</taxon>
        <taxon>Agaricomycetes</taxon>
        <taxon>Polyporales</taxon>
        <taxon>Rhodofomes</taxon>
    </lineage>
</organism>